<dbReference type="SMART" id="SM00822">
    <property type="entry name" value="PKS_KR"/>
    <property type="match status" value="1"/>
</dbReference>
<organism evidence="6 7">
    <name type="scientific">Occallatibacter riparius</name>
    <dbReference type="NCBI Taxonomy" id="1002689"/>
    <lineage>
        <taxon>Bacteria</taxon>
        <taxon>Pseudomonadati</taxon>
        <taxon>Acidobacteriota</taxon>
        <taxon>Terriglobia</taxon>
        <taxon>Terriglobales</taxon>
        <taxon>Acidobacteriaceae</taxon>
        <taxon>Occallatibacter</taxon>
    </lineage>
</organism>
<dbReference type="Pfam" id="PF00106">
    <property type="entry name" value="adh_short"/>
    <property type="match status" value="1"/>
</dbReference>
<dbReference type="InterPro" id="IPR036291">
    <property type="entry name" value="NAD(P)-bd_dom_sf"/>
</dbReference>
<dbReference type="EMBL" id="CP093313">
    <property type="protein sequence ID" value="UWZ85589.1"/>
    <property type="molecule type" value="Genomic_DNA"/>
</dbReference>
<dbReference type="GO" id="GO:0016491">
    <property type="term" value="F:oxidoreductase activity"/>
    <property type="evidence" value="ECO:0007669"/>
    <property type="project" value="UniProtKB-KW"/>
</dbReference>
<feature type="domain" description="Ketoreductase" evidence="5">
    <location>
        <begin position="75"/>
        <end position="263"/>
    </location>
</feature>
<reference evidence="6" key="1">
    <citation type="submission" date="2021-04" db="EMBL/GenBank/DDBJ databases">
        <title>Phylogenetic analysis of Acidobacteriaceae.</title>
        <authorList>
            <person name="Qiu L."/>
            <person name="Zhang Q."/>
        </authorList>
    </citation>
    <scope>NUCLEOTIDE SEQUENCE</scope>
    <source>
        <strain evidence="6">DSM 25168</strain>
    </source>
</reference>
<dbReference type="PRINTS" id="PR00080">
    <property type="entry name" value="SDRFAMILY"/>
</dbReference>
<dbReference type="SUPFAM" id="SSF51735">
    <property type="entry name" value="NAD(P)-binding Rossmann-fold domains"/>
    <property type="match status" value="1"/>
</dbReference>
<dbReference type="InterPro" id="IPR057326">
    <property type="entry name" value="KR_dom"/>
</dbReference>
<gene>
    <name evidence="6" type="ORF">MOP44_06505</name>
</gene>
<evidence type="ECO:0000313" key="6">
    <source>
        <dbReference type="EMBL" id="UWZ85589.1"/>
    </source>
</evidence>
<evidence type="ECO:0000256" key="2">
    <source>
        <dbReference type="ARBA" id="ARBA00023002"/>
    </source>
</evidence>
<dbReference type="PANTHER" id="PTHR44196:SF1">
    <property type="entry name" value="DEHYDROGENASE_REDUCTASE SDR FAMILY MEMBER 7B"/>
    <property type="match status" value="1"/>
</dbReference>
<keyword evidence="4" id="KW-0472">Membrane</keyword>
<dbReference type="GO" id="GO:0016020">
    <property type="term" value="C:membrane"/>
    <property type="evidence" value="ECO:0007669"/>
    <property type="project" value="TreeGrafter"/>
</dbReference>
<evidence type="ECO:0000256" key="1">
    <source>
        <dbReference type="ARBA" id="ARBA00006484"/>
    </source>
</evidence>
<evidence type="ECO:0000313" key="7">
    <source>
        <dbReference type="Proteomes" id="UP001059380"/>
    </source>
</evidence>
<keyword evidence="2" id="KW-0560">Oxidoreductase</keyword>
<accession>A0A9J7BX02</accession>
<dbReference type="Proteomes" id="UP001059380">
    <property type="component" value="Chromosome"/>
</dbReference>
<dbReference type="RefSeq" id="WP_260795157.1">
    <property type="nucleotide sequence ID" value="NZ_CP093313.1"/>
</dbReference>
<keyword evidence="4" id="KW-1133">Transmembrane helix</keyword>
<feature type="transmembrane region" description="Helical" evidence="4">
    <location>
        <begin position="34"/>
        <end position="63"/>
    </location>
</feature>
<sequence>MSANSQFVDCPMDNPHARETRQALPRFLSRAPRLLAQGTVIGGAAMAGAAVLGAVAAIAVLAGRRKTRRKEMRGKTVLITGSSRGLGLAMAEEFARLGARIVLTARDAEELERARYMLLERAGVGSADVLAVPADVSKHEEAEYLVHRALETWGRIDVLVNNAGIITVGPIENQTVEDFRTVMETNFFSAVHCTLAALPAMLQRGSGTVVNITSIGGKVSVPHLLPYSASKFAEVGFSEGLHAEVRSKGVHVMTVCPGLMRTGSHLHALFAGNSEAEYQWFSVGATTPGVAASARHAARRIVRGVLDRETELFITPQAAVAGRLAQVAPEFTAAGLSLINRILPAPGAQRPKRGAEVRQREVASVRVFGSGAARRYNEMGESPAR</sequence>
<dbReference type="KEGG" id="orp:MOP44_06505"/>
<dbReference type="AlphaFoldDB" id="A0A9J7BX02"/>
<name>A0A9J7BX02_9BACT</name>
<comment type="similarity">
    <text evidence="1 3">Belongs to the short-chain dehydrogenases/reductases (SDR) family.</text>
</comment>
<evidence type="ECO:0000259" key="5">
    <source>
        <dbReference type="SMART" id="SM00822"/>
    </source>
</evidence>
<evidence type="ECO:0000256" key="3">
    <source>
        <dbReference type="RuleBase" id="RU000363"/>
    </source>
</evidence>
<evidence type="ECO:0000256" key="4">
    <source>
        <dbReference type="SAM" id="Phobius"/>
    </source>
</evidence>
<dbReference type="PRINTS" id="PR00081">
    <property type="entry name" value="GDHRDH"/>
</dbReference>
<dbReference type="PANTHER" id="PTHR44196">
    <property type="entry name" value="DEHYDROGENASE/REDUCTASE SDR FAMILY MEMBER 7B"/>
    <property type="match status" value="1"/>
</dbReference>
<keyword evidence="7" id="KW-1185">Reference proteome</keyword>
<dbReference type="InterPro" id="IPR002347">
    <property type="entry name" value="SDR_fam"/>
</dbReference>
<keyword evidence="4" id="KW-0812">Transmembrane</keyword>
<protein>
    <submittedName>
        <fullName evidence="6">SDR family NAD(P)-dependent oxidoreductase</fullName>
    </submittedName>
</protein>
<dbReference type="Gene3D" id="3.40.50.720">
    <property type="entry name" value="NAD(P)-binding Rossmann-like Domain"/>
    <property type="match status" value="1"/>
</dbReference>
<proteinExistence type="inferred from homology"/>